<organism evidence="2">
    <name type="scientific">Auxenochlorella protothecoides</name>
    <name type="common">Green microalga</name>
    <name type="synonym">Chlorella protothecoides</name>
    <dbReference type="NCBI Taxonomy" id="3075"/>
    <lineage>
        <taxon>Eukaryota</taxon>
        <taxon>Viridiplantae</taxon>
        <taxon>Chlorophyta</taxon>
        <taxon>core chlorophytes</taxon>
        <taxon>Trebouxiophyceae</taxon>
        <taxon>Chlorellales</taxon>
        <taxon>Chlorellaceae</taxon>
        <taxon>Auxenochlorella</taxon>
    </lineage>
</organism>
<dbReference type="EMBL" id="GDKF01009992">
    <property type="protein sequence ID" value="JAT68630.1"/>
    <property type="molecule type" value="Transcribed_RNA"/>
</dbReference>
<reference evidence="2" key="1">
    <citation type="submission" date="2015-08" db="EMBL/GenBank/DDBJ databases">
        <authorList>
            <person name="Babu N.S."/>
            <person name="Beckwith C.J."/>
            <person name="Beseler K.G."/>
            <person name="Brison A."/>
            <person name="Carone J.V."/>
            <person name="Caskin T.P."/>
            <person name="Diamond M."/>
            <person name="Durham M.E."/>
            <person name="Foxe J.M."/>
            <person name="Go M."/>
            <person name="Henderson B.A."/>
            <person name="Jones I.B."/>
            <person name="McGettigan J.A."/>
            <person name="Micheletti S.J."/>
            <person name="Nasrallah M.E."/>
            <person name="Ortiz D."/>
            <person name="Piller C.R."/>
            <person name="Privatt S.R."/>
            <person name="Schneider S.L."/>
            <person name="Sharp S."/>
            <person name="Smith T.C."/>
            <person name="Stanton J.D."/>
            <person name="Ullery H.E."/>
            <person name="Wilson R.J."/>
            <person name="Serrano M.G."/>
            <person name="Buck G."/>
            <person name="Lee V."/>
            <person name="Wang Y."/>
            <person name="Carvalho R."/>
            <person name="Voegtly L."/>
            <person name="Shi R."/>
            <person name="Duckworth R."/>
            <person name="Johnson A."/>
            <person name="Loviza R."/>
            <person name="Walstead R."/>
            <person name="Shah Z."/>
            <person name="Kiflezghi M."/>
            <person name="Wade K."/>
            <person name="Ball S.L."/>
            <person name="Bradley K.W."/>
            <person name="Asai D.J."/>
            <person name="Bowman C.A."/>
            <person name="Russell D.A."/>
            <person name="Pope W.H."/>
            <person name="Jacobs-Sera D."/>
            <person name="Hendrix R.W."/>
            <person name="Hatfull G.F."/>
        </authorList>
    </citation>
    <scope>NUCLEOTIDE SEQUENCE</scope>
</reference>
<proteinExistence type="predicted"/>
<sequence>MAIFEDPLTGDFPSRVTLDEDEKLAEPHVSRYFVEPEYQWEGEPVQCDELILLVGDSAAVLASTLYADAQPLGSCTVPSCQPMPHTTKAAAQQGDGDAGPHTLAGTGPGAKVIRVFLWSLPATRTTTLASVPAPLPEEQAGTLARSLLRTLCRAGCSVHVASTCPLRDLRGHAGDAAGSPLVFALSTAADQGAGVPAAYSPAWPPLPPGMLLQGLSAAVLTRGALQGLHVCCLVGVQPGPAPETHLCTELARAIGSRTGRSITPGVRTAIGGACDGIYRSSAAASMFS</sequence>
<accession>A0A1D1ZNR9</accession>
<evidence type="ECO:0000256" key="1">
    <source>
        <dbReference type="SAM" id="MobiDB-lite"/>
    </source>
</evidence>
<feature type="region of interest" description="Disordered" evidence="1">
    <location>
        <begin position="85"/>
        <end position="104"/>
    </location>
</feature>
<evidence type="ECO:0000313" key="2">
    <source>
        <dbReference type="EMBL" id="JAT68630.1"/>
    </source>
</evidence>
<dbReference type="AlphaFoldDB" id="A0A1D1ZNR9"/>
<protein>
    <recommendedName>
        <fullName evidence="3">Proteasome assembly chaperone 1</fullName>
    </recommendedName>
</protein>
<gene>
    <name evidence="2" type="ORF">g.23835</name>
</gene>
<evidence type="ECO:0008006" key="3">
    <source>
        <dbReference type="Google" id="ProtNLM"/>
    </source>
</evidence>
<name>A0A1D1ZNR9_AUXPR</name>